<dbReference type="Proteomes" id="UP000659344">
    <property type="component" value="Unassembled WGS sequence"/>
</dbReference>
<dbReference type="SUPFAM" id="SSF54593">
    <property type="entry name" value="Glyoxalase/Bleomycin resistance protein/Dihydroxybiphenyl dioxygenase"/>
    <property type="match status" value="1"/>
</dbReference>
<dbReference type="RefSeq" id="WP_188535853.1">
    <property type="nucleotide sequence ID" value="NZ_BMFT01000001.1"/>
</dbReference>
<dbReference type="CDD" id="cd06587">
    <property type="entry name" value="VOC"/>
    <property type="match status" value="1"/>
</dbReference>
<gene>
    <name evidence="3" type="primary">gloA</name>
    <name evidence="3" type="ORF">GCM10008013_06940</name>
</gene>
<dbReference type="PANTHER" id="PTHR43048:SF3">
    <property type="entry name" value="METHYLMALONYL-COA EPIMERASE, MITOCHONDRIAL"/>
    <property type="match status" value="1"/>
</dbReference>
<dbReference type="InterPro" id="IPR004360">
    <property type="entry name" value="Glyas_Fos-R_dOase_dom"/>
</dbReference>
<name>A0ABQ1Y6P0_9BACL</name>
<sequence>MSIRKIEHIGIRVSALEDSIEFYERVIGLKLLNIIGEVDSDLRLAFLAFPGQDNVEIELISIRGGDDLPNEGRVHHIAFTVSQIEQEYSRIAGLELSGLDREIRTLANESRFFFFNGPDGEKIEFFEPVHLSD</sequence>
<feature type="domain" description="VOC" evidence="2">
    <location>
        <begin position="5"/>
        <end position="128"/>
    </location>
</feature>
<evidence type="ECO:0000313" key="4">
    <source>
        <dbReference type="Proteomes" id="UP000659344"/>
    </source>
</evidence>
<keyword evidence="4" id="KW-1185">Reference proteome</keyword>
<keyword evidence="1" id="KW-0479">Metal-binding</keyword>
<dbReference type="Gene3D" id="3.10.180.10">
    <property type="entry name" value="2,3-Dihydroxybiphenyl 1,2-Dioxygenase, domain 1"/>
    <property type="match status" value="1"/>
</dbReference>
<dbReference type="PANTHER" id="PTHR43048">
    <property type="entry name" value="METHYLMALONYL-COA EPIMERASE"/>
    <property type="match status" value="1"/>
</dbReference>
<protein>
    <submittedName>
        <fullName evidence="3">Glyoxalase</fullName>
    </submittedName>
</protein>
<evidence type="ECO:0000259" key="2">
    <source>
        <dbReference type="PROSITE" id="PS51819"/>
    </source>
</evidence>
<dbReference type="PROSITE" id="PS51819">
    <property type="entry name" value="VOC"/>
    <property type="match status" value="1"/>
</dbReference>
<dbReference type="EMBL" id="BMFT01000001">
    <property type="protein sequence ID" value="GGH13714.1"/>
    <property type="molecule type" value="Genomic_DNA"/>
</dbReference>
<proteinExistence type="predicted"/>
<accession>A0ABQ1Y6P0</accession>
<dbReference type="InterPro" id="IPR037523">
    <property type="entry name" value="VOC_core"/>
</dbReference>
<evidence type="ECO:0000313" key="3">
    <source>
        <dbReference type="EMBL" id="GGH13714.1"/>
    </source>
</evidence>
<dbReference type="InterPro" id="IPR051785">
    <property type="entry name" value="MMCE/EMCE_epimerase"/>
</dbReference>
<dbReference type="Pfam" id="PF00903">
    <property type="entry name" value="Glyoxalase"/>
    <property type="match status" value="1"/>
</dbReference>
<reference evidence="4" key="1">
    <citation type="journal article" date="2019" name="Int. J. Syst. Evol. Microbiol.">
        <title>The Global Catalogue of Microorganisms (GCM) 10K type strain sequencing project: providing services to taxonomists for standard genome sequencing and annotation.</title>
        <authorList>
            <consortium name="The Broad Institute Genomics Platform"/>
            <consortium name="The Broad Institute Genome Sequencing Center for Infectious Disease"/>
            <person name="Wu L."/>
            <person name="Ma J."/>
        </authorList>
    </citation>
    <scope>NUCLEOTIDE SEQUENCE [LARGE SCALE GENOMIC DNA]</scope>
    <source>
        <strain evidence="4">CGMCC 1.12769</strain>
    </source>
</reference>
<dbReference type="InterPro" id="IPR029068">
    <property type="entry name" value="Glyas_Bleomycin-R_OHBP_Dase"/>
</dbReference>
<organism evidence="3 4">
    <name type="scientific">Paenibacillus segetis</name>
    <dbReference type="NCBI Taxonomy" id="1325360"/>
    <lineage>
        <taxon>Bacteria</taxon>
        <taxon>Bacillati</taxon>
        <taxon>Bacillota</taxon>
        <taxon>Bacilli</taxon>
        <taxon>Bacillales</taxon>
        <taxon>Paenibacillaceae</taxon>
        <taxon>Paenibacillus</taxon>
    </lineage>
</organism>
<evidence type="ECO:0000256" key="1">
    <source>
        <dbReference type="ARBA" id="ARBA00022723"/>
    </source>
</evidence>
<comment type="caution">
    <text evidence="3">The sequence shown here is derived from an EMBL/GenBank/DDBJ whole genome shotgun (WGS) entry which is preliminary data.</text>
</comment>